<organism evidence="1 2">
    <name type="scientific">Lophiostoma macrostomum CBS 122681</name>
    <dbReference type="NCBI Taxonomy" id="1314788"/>
    <lineage>
        <taxon>Eukaryota</taxon>
        <taxon>Fungi</taxon>
        <taxon>Dikarya</taxon>
        <taxon>Ascomycota</taxon>
        <taxon>Pezizomycotina</taxon>
        <taxon>Dothideomycetes</taxon>
        <taxon>Pleosporomycetidae</taxon>
        <taxon>Pleosporales</taxon>
        <taxon>Lophiostomataceae</taxon>
        <taxon>Lophiostoma</taxon>
    </lineage>
</organism>
<keyword evidence="2" id="KW-1185">Reference proteome</keyword>
<evidence type="ECO:0000313" key="2">
    <source>
        <dbReference type="Proteomes" id="UP000799324"/>
    </source>
</evidence>
<dbReference type="SUPFAM" id="SSF54427">
    <property type="entry name" value="NTF2-like"/>
    <property type="match status" value="1"/>
</dbReference>
<sequence>MSVHDSKSDPTKEELRDFYHRYVAAANNRDFDTISSLVNDEVTVNDVPHKREDVVAALKGIADVTPDFTWHIEDLITTGDRIAARLRDTGTPTKEIFGEEPTGASIEITEFAAYRVRDGRFVEMWFLMDVASAVQQLGRK</sequence>
<dbReference type="Pfam" id="PF07366">
    <property type="entry name" value="SnoaL"/>
    <property type="match status" value="1"/>
</dbReference>
<dbReference type="OrthoDB" id="3428563at2759"/>
<proteinExistence type="predicted"/>
<evidence type="ECO:0000313" key="1">
    <source>
        <dbReference type="EMBL" id="KAF2654030.1"/>
    </source>
</evidence>
<dbReference type="PANTHER" id="PTHR38436:SF1">
    <property type="entry name" value="ESTER CYCLASE"/>
    <property type="match status" value="1"/>
</dbReference>
<dbReference type="Gene3D" id="3.10.450.50">
    <property type="match status" value="1"/>
</dbReference>
<protein>
    <submittedName>
        <fullName evidence="1">NTF2-like protein</fullName>
    </submittedName>
</protein>
<reference evidence="1" key="1">
    <citation type="journal article" date="2020" name="Stud. Mycol.">
        <title>101 Dothideomycetes genomes: a test case for predicting lifestyles and emergence of pathogens.</title>
        <authorList>
            <person name="Haridas S."/>
            <person name="Albert R."/>
            <person name="Binder M."/>
            <person name="Bloem J."/>
            <person name="Labutti K."/>
            <person name="Salamov A."/>
            <person name="Andreopoulos B."/>
            <person name="Baker S."/>
            <person name="Barry K."/>
            <person name="Bills G."/>
            <person name="Bluhm B."/>
            <person name="Cannon C."/>
            <person name="Castanera R."/>
            <person name="Culley D."/>
            <person name="Daum C."/>
            <person name="Ezra D."/>
            <person name="Gonzalez J."/>
            <person name="Henrissat B."/>
            <person name="Kuo A."/>
            <person name="Liang C."/>
            <person name="Lipzen A."/>
            <person name="Lutzoni F."/>
            <person name="Magnuson J."/>
            <person name="Mondo S."/>
            <person name="Nolan M."/>
            <person name="Ohm R."/>
            <person name="Pangilinan J."/>
            <person name="Park H.-J."/>
            <person name="Ramirez L."/>
            <person name="Alfaro M."/>
            <person name="Sun H."/>
            <person name="Tritt A."/>
            <person name="Yoshinaga Y."/>
            <person name="Zwiers L.-H."/>
            <person name="Turgeon B."/>
            <person name="Goodwin S."/>
            <person name="Spatafora J."/>
            <person name="Crous P."/>
            <person name="Grigoriev I."/>
        </authorList>
    </citation>
    <scope>NUCLEOTIDE SEQUENCE</scope>
    <source>
        <strain evidence="1">CBS 122681</strain>
    </source>
</reference>
<dbReference type="PANTHER" id="PTHR38436">
    <property type="entry name" value="POLYKETIDE CYCLASE SNOAL-LIKE DOMAIN"/>
    <property type="match status" value="1"/>
</dbReference>
<dbReference type="Proteomes" id="UP000799324">
    <property type="component" value="Unassembled WGS sequence"/>
</dbReference>
<dbReference type="EMBL" id="MU004371">
    <property type="protein sequence ID" value="KAF2654030.1"/>
    <property type="molecule type" value="Genomic_DNA"/>
</dbReference>
<gene>
    <name evidence="1" type="ORF">K491DRAFT_601658</name>
</gene>
<dbReference type="GO" id="GO:0030638">
    <property type="term" value="P:polyketide metabolic process"/>
    <property type="evidence" value="ECO:0007669"/>
    <property type="project" value="InterPro"/>
</dbReference>
<accession>A0A6A6T2P9</accession>
<dbReference type="InterPro" id="IPR009959">
    <property type="entry name" value="Cyclase_SnoaL-like"/>
</dbReference>
<name>A0A6A6T2P9_9PLEO</name>
<dbReference type="InterPro" id="IPR032710">
    <property type="entry name" value="NTF2-like_dom_sf"/>
</dbReference>
<dbReference type="AlphaFoldDB" id="A0A6A6T2P9"/>